<evidence type="ECO:0000313" key="1">
    <source>
        <dbReference type="EMBL" id="CUQ37059.1"/>
    </source>
</evidence>
<dbReference type="EMBL" id="CZBP01000037">
    <property type="protein sequence ID" value="CUQ37059.1"/>
    <property type="molecule type" value="Genomic_DNA"/>
</dbReference>
<dbReference type="Gene3D" id="3.40.50.300">
    <property type="entry name" value="P-loop containing nucleotide triphosphate hydrolases"/>
    <property type="match status" value="1"/>
</dbReference>
<reference evidence="1 2" key="1">
    <citation type="submission" date="2015-09" db="EMBL/GenBank/DDBJ databases">
        <authorList>
            <consortium name="Pathogen Informatics"/>
        </authorList>
    </citation>
    <scope>NUCLEOTIDE SEQUENCE [LARGE SCALE GENOMIC DNA]</scope>
    <source>
        <strain evidence="1 2">2789STDY5834957</strain>
    </source>
</reference>
<dbReference type="RefSeq" id="WP_055060525.1">
    <property type="nucleotide sequence ID" value="NZ_CZBP01000037.1"/>
</dbReference>
<dbReference type="InterPro" id="IPR027417">
    <property type="entry name" value="P-loop_NTPase"/>
</dbReference>
<sequence length="1754" mass="202339">MSKADSIKDIRFKLRKLCDITDELMENLTKLHDSVHNGSFIPETLNQKMTDGLRSISQLQTEIFQEYASLEIGDLPDYIEEMETVLSEYQKKLEEQERYQEAVRFFFSLHSDNKEIEDLLDARKEQLKQVSSIRDTESLLPYLLVKQVFEETDMQKKFTLMYQLPQFFEEAIFTGIGCGKIMPSAEKEFDADTDVKGGEARISDIPEETEDNAPDLISEETAATLVSEDETEDEWNELGIENPSLVCYKEQPELLTKKDSPKAKDKFGVSRFKGDMKKQLCLHKLDCLIEAVNGSIYTKESMAINHNQQEGFFDLATDKLYQMGYLTRYYVNGMEEFYTLSSRGEKAFSTKESFSFIKDLTPGLESNPLSGREEIEDTTNAAISRILLSDCYKKIILIDPSYTFSKRKLFVLNDAFILTLPLVKDELTVFFVGIVTERIDTFRDIRTNIKKISESYTPDFLIVIEPDRDMASNIADWIETFSSITTTVGYCVYHEDDMFDITGAPLEVRSFDEADMEDETDDCEFFLEENETDDCEFFPEEDEAGVFEIHDDIEEDVPDDIGENVPDEKKEVLEASGQTMLPVYLEMLASGQYYAAAAYLKALSNESPSYQSVYRQAAYALNDPMENCSYNSNTVMDVYTIPISDYFLLSAVIRTYFYDQFNYDYSLPQLQATVSRNSVLKEFRFVEEILYMLFEFKMTYHTGMDRYADYRKKDQNVFESSMEQIRHEAKGYLDNYCSGFQKENASHKRFIETYRLILGPKSDLCEYLKAVSEDNREMLEMLEDFLSENYVKDKASICEENIDPNKIDCALDRFWDKATNNIRLLKRSSDLLSSLRMNLFKKVQKVVSVLCSYVFLCRSRVSIQDDPASTVYKKHREPLLEKIGHAVESLASDASDTWVLAGRKVLAETLLEIRARISGEYVNNRYFYIDFLKNDKILLDDSFLPVLEEVRELPAFSVTERILHHCEEPSDKSWEDRIDDIYRSEDNYGSAELIFKYVKDRGIPFKNLEEQMEVKDTAMKYPQSDMENKRREFIEDLELAQSYGQIDNSRVNAKEVILQVMESWFEWAKETANYGFFSKILEAFMDRIHEGAKAREKELDDELRVYLSKNEKNIESVSSVVTQIMDRIRQQNYAAAEDLLNRLIRNDLETDDFLQQEDYLADFLNEFSVNYQKTANSGVTLKSLLSSYRSNKDTKGGNKLLENWMKGNGLGEGRLLVLLNTLGFNVDYIKTEPRIHGKIESYLVMLKKSLNGRKSNYKHPISAFGSEAETKGFRIVCLYGKTDASRLIDTFKEIGNAKNTLVLLDYALSLADRRILARKTKTDLSGKIFAVLDRVALLYLAKHYSETAVNRMLMFIIMPFASYQPYIDQSAAVMPPELFIGRREELEKIESPTGVNLVYGGRQLGKTALLRMAQKDVDKNENGDRAVIVDVHDKDYHEAAEAVSAVLYDEGILKKENITDDWGILARDIKNRLRDTKEPIPYFLLLLDEADRFIESSEAVNYQPFDALKDIQGIGSGKFKFVVAGLRNIIRFKKSSVLKNNNSLVHLDSLTIKPFKAMEARELLEVPLSYLGFRFPKDSETEVLISTIFGTTNYFPGLLQLYCTKMIETMKRDYAGYSESETPPYYVRKEHIKKVLAEQSLQNDIYNKFSITLKIGNDDFYYIIALLVAYHYHNDKSSSGCDARKLLELADTYCIKKLTALGEEKIDALMEEMCELNVLQHTGDGRYRFARHSFCQMMGTPEHIDNELEKYMED</sequence>
<proteinExistence type="predicted"/>
<dbReference type="Proteomes" id="UP000095762">
    <property type="component" value="Unassembled WGS sequence"/>
</dbReference>
<name>A0A174W1F6_9FIRM</name>
<protein>
    <submittedName>
        <fullName evidence="1">Predicted ATPase (AAA+ superfamily)</fullName>
    </submittedName>
</protein>
<dbReference type="SUPFAM" id="SSF52540">
    <property type="entry name" value="P-loop containing nucleoside triphosphate hydrolases"/>
    <property type="match status" value="1"/>
</dbReference>
<organism evidence="1 2">
    <name type="scientific">Blautia obeum</name>
    <dbReference type="NCBI Taxonomy" id="40520"/>
    <lineage>
        <taxon>Bacteria</taxon>
        <taxon>Bacillati</taxon>
        <taxon>Bacillota</taxon>
        <taxon>Clostridia</taxon>
        <taxon>Lachnospirales</taxon>
        <taxon>Lachnospiraceae</taxon>
        <taxon>Blautia</taxon>
    </lineage>
</organism>
<evidence type="ECO:0000313" key="2">
    <source>
        <dbReference type="Proteomes" id="UP000095762"/>
    </source>
</evidence>
<accession>A0A174W1F6</accession>
<gene>
    <name evidence="1" type="ORF">ERS852569_03448</name>
</gene>